<dbReference type="InterPro" id="IPR036618">
    <property type="entry name" value="PtsI_HPr-bd_sf"/>
</dbReference>
<evidence type="ECO:0000256" key="8">
    <source>
        <dbReference type="ARBA" id="ARBA00022448"/>
    </source>
</evidence>
<evidence type="ECO:0000256" key="16">
    <source>
        <dbReference type="ARBA" id="ARBA00033235"/>
    </source>
</evidence>
<keyword evidence="12 17" id="KW-0598">Phosphotransferase system</keyword>
<evidence type="ECO:0000256" key="4">
    <source>
        <dbReference type="ARBA" id="ARBA00004496"/>
    </source>
</evidence>
<dbReference type="STRING" id="519472.BHY08_03065"/>
<feature type="domain" description="Phosphotransferase system enzyme I N-terminal" evidence="24">
    <location>
        <begin position="6"/>
        <end position="128"/>
    </location>
</feature>
<keyword evidence="21" id="KW-0175">Coiled coil</keyword>
<keyword evidence="25" id="KW-0670">Pyruvate</keyword>
<dbReference type="PANTHER" id="PTHR46244">
    <property type="entry name" value="PHOSPHOENOLPYRUVATE-PROTEIN PHOSPHOTRANSFERASE"/>
    <property type="match status" value="1"/>
</dbReference>
<feature type="binding site" evidence="20">
    <location>
        <position position="433"/>
    </location>
    <ligand>
        <name>Mg(2+)</name>
        <dbReference type="ChEBI" id="CHEBI:18420"/>
    </ligand>
</feature>
<dbReference type="PROSITE" id="PS00370">
    <property type="entry name" value="PEP_ENZYMES_PHOS_SITE"/>
    <property type="match status" value="1"/>
</dbReference>
<organism evidence="25 26">
    <name type="scientific">Vagococcus teuberi</name>
    <dbReference type="NCBI Taxonomy" id="519472"/>
    <lineage>
        <taxon>Bacteria</taxon>
        <taxon>Bacillati</taxon>
        <taxon>Bacillota</taxon>
        <taxon>Bacilli</taxon>
        <taxon>Lactobacillales</taxon>
        <taxon>Enterococcaceae</taxon>
        <taxon>Vagococcus</taxon>
    </lineage>
</organism>
<evidence type="ECO:0000256" key="15">
    <source>
        <dbReference type="ARBA" id="ARBA00022842"/>
    </source>
</evidence>
<gene>
    <name evidence="25" type="ORF">BHY08_03065</name>
</gene>
<evidence type="ECO:0000256" key="1">
    <source>
        <dbReference type="ARBA" id="ARBA00000683"/>
    </source>
</evidence>
<dbReference type="SUPFAM" id="SSF51621">
    <property type="entry name" value="Phosphoenolpyruvate/pyruvate domain"/>
    <property type="match status" value="1"/>
</dbReference>
<dbReference type="PRINTS" id="PR01736">
    <property type="entry name" value="PHPHTRNFRASE"/>
</dbReference>
<keyword evidence="9 17" id="KW-0963">Cytoplasm</keyword>
<evidence type="ECO:0000313" key="25">
    <source>
        <dbReference type="EMBL" id="APB30899.1"/>
    </source>
</evidence>
<dbReference type="InterPro" id="IPR024692">
    <property type="entry name" value="PTS_EI"/>
</dbReference>
<feature type="domain" description="PEP-utilising enzyme C-terminal" evidence="23">
    <location>
        <begin position="252"/>
        <end position="543"/>
    </location>
</feature>
<dbReference type="InterPro" id="IPR050499">
    <property type="entry name" value="PEP-utilizing_PTS_enzyme"/>
</dbReference>
<keyword evidence="11 17" id="KW-0808">Transferase</keyword>
<name>A0A1J0A4N5_9ENTE</name>
<comment type="similarity">
    <text evidence="5 17">Belongs to the PEP-utilizing enzyme family.</text>
</comment>
<dbReference type="GO" id="GO:0046872">
    <property type="term" value="F:metal ion binding"/>
    <property type="evidence" value="ECO:0007669"/>
    <property type="project" value="UniProtKB-KW"/>
</dbReference>
<feature type="active site" description="Proton donor" evidence="18">
    <location>
        <position position="504"/>
    </location>
</feature>
<evidence type="ECO:0000256" key="21">
    <source>
        <dbReference type="SAM" id="Coils"/>
    </source>
</evidence>
<accession>A0A1J0A4N5</accession>
<proteinExistence type="inferred from homology"/>
<evidence type="ECO:0000256" key="18">
    <source>
        <dbReference type="PIRSR" id="PIRSR000732-1"/>
    </source>
</evidence>
<evidence type="ECO:0000256" key="7">
    <source>
        <dbReference type="ARBA" id="ARBA00016544"/>
    </source>
</evidence>
<dbReference type="InterPro" id="IPR008279">
    <property type="entry name" value="PEP-util_enz_mobile_dom"/>
</dbReference>
<keyword evidence="13 17" id="KW-0479">Metal-binding</keyword>
<dbReference type="PROSITE" id="PS00742">
    <property type="entry name" value="PEP_ENZYMES_2"/>
    <property type="match status" value="1"/>
</dbReference>
<dbReference type="RefSeq" id="WP_071456475.1">
    <property type="nucleotide sequence ID" value="NZ_CABJEN010000003.1"/>
</dbReference>
<evidence type="ECO:0000256" key="20">
    <source>
        <dbReference type="PIRSR" id="PIRSR000732-3"/>
    </source>
</evidence>
<evidence type="ECO:0000256" key="6">
    <source>
        <dbReference type="ARBA" id="ARBA00012232"/>
    </source>
</evidence>
<keyword evidence="10 17" id="KW-0762">Sugar transport</keyword>
<evidence type="ECO:0000256" key="5">
    <source>
        <dbReference type="ARBA" id="ARBA00007837"/>
    </source>
</evidence>
<keyword evidence="15 17" id="KW-0460">Magnesium</keyword>
<dbReference type="EC" id="2.7.3.9" evidence="6 17"/>
<dbReference type="Gene3D" id="1.10.274.10">
    <property type="entry name" value="PtsI, HPr-binding domain"/>
    <property type="match status" value="1"/>
</dbReference>
<keyword evidence="8 17" id="KW-0813">Transport</keyword>
<dbReference type="Gene3D" id="3.20.20.60">
    <property type="entry name" value="Phosphoenolpyruvate-binding domains"/>
    <property type="match status" value="1"/>
</dbReference>
<dbReference type="GO" id="GO:0008965">
    <property type="term" value="F:phosphoenolpyruvate-protein phosphotransferase activity"/>
    <property type="evidence" value="ECO:0007669"/>
    <property type="project" value="UniProtKB-EC"/>
</dbReference>
<keyword evidence="26" id="KW-1185">Reference proteome</keyword>
<feature type="binding site" evidence="20">
    <location>
        <position position="457"/>
    </location>
    <ligand>
        <name>Mg(2+)</name>
        <dbReference type="ChEBI" id="CHEBI:18420"/>
    </ligand>
</feature>
<evidence type="ECO:0000256" key="10">
    <source>
        <dbReference type="ARBA" id="ARBA00022597"/>
    </source>
</evidence>
<dbReference type="Pfam" id="PF02896">
    <property type="entry name" value="PEP-utilizers_C"/>
    <property type="match status" value="1"/>
</dbReference>
<reference evidence="25 26" key="1">
    <citation type="submission" date="2016-09" db="EMBL/GenBank/DDBJ databases">
        <title>Vagococcus teuberi sp. nov., isolated from the Malian artisanal sour milk fene.</title>
        <authorList>
            <person name="Wullschleger S."/>
            <person name="Seifert C."/>
            <person name="Baumgartner S."/>
            <person name="Lacroix C."/>
            <person name="Bonfoh B."/>
            <person name="Stevens M.J."/>
            <person name="Meile L."/>
        </authorList>
    </citation>
    <scope>NUCLEOTIDE SEQUENCE [LARGE SCALE GENOMIC DNA]</scope>
    <source>
        <strain evidence="25 26">DSM 21459</strain>
    </source>
</reference>
<dbReference type="GO" id="GO:0005737">
    <property type="term" value="C:cytoplasm"/>
    <property type="evidence" value="ECO:0007669"/>
    <property type="project" value="UniProtKB-SubCell"/>
</dbReference>
<dbReference type="InterPro" id="IPR008731">
    <property type="entry name" value="PTS_EIN"/>
</dbReference>
<dbReference type="NCBIfam" id="TIGR01417">
    <property type="entry name" value="PTS_I_fam"/>
    <property type="match status" value="1"/>
</dbReference>
<dbReference type="EMBL" id="CP017267">
    <property type="protein sequence ID" value="APB30899.1"/>
    <property type="molecule type" value="Genomic_DNA"/>
</dbReference>
<feature type="binding site" evidence="19">
    <location>
        <begin position="456"/>
        <end position="457"/>
    </location>
    <ligand>
        <name>phosphoenolpyruvate</name>
        <dbReference type="ChEBI" id="CHEBI:58702"/>
    </ligand>
</feature>
<feature type="active site" description="Tele-phosphohistidine intermediate" evidence="18">
    <location>
        <position position="191"/>
    </location>
</feature>
<dbReference type="PANTHER" id="PTHR46244:SF3">
    <property type="entry name" value="PHOSPHOENOLPYRUVATE-PROTEIN PHOSPHOTRANSFERASE"/>
    <property type="match status" value="1"/>
</dbReference>
<dbReference type="InterPro" id="IPR040442">
    <property type="entry name" value="Pyrv_kinase-like_dom_sf"/>
</dbReference>
<evidence type="ECO:0000256" key="9">
    <source>
        <dbReference type="ARBA" id="ARBA00022490"/>
    </source>
</evidence>
<protein>
    <recommendedName>
        <fullName evidence="7 17">Phosphoenolpyruvate-protein phosphotransferase</fullName>
        <ecNumber evidence="6 17">2.7.3.9</ecNumber>
    </recommendedName>
    <alternativeName>
        <fullName evidence="16 17">Phosphotransferase system, enzyme I</fullName>
    </alternativeName>
</protein>
<evidence type="ECO:0000256" key="17">
    <source>
        <dbReference type="PIRNR" id="PIRNR000732"/>
    </source>
</evidence>
<dbReference type="GO" id="GO:0009401">
    <property type="term" value="P:phosphoenolpyruvate-dependent sugar phosphotransferase system"/>
    <property type="evidence" value="ECO:0007669"/>
    <property type="project" value="UniProtKB-KW"/>
</dbReference>
<feature type="domain" description="PEP-utilising enzyme mobile" evidence="22">
    <location>
        <begin position="155"/>
        <end position="227"/>
    </location>
</feature>
<evidence type="ECO:0000256" key="14">
    <source>
        <dbReference type="ARBA" id="ARBA00022777"/>
    </source>
</evidence>
<comment type="function">
    <text evidence="3 17">General (non sugar-specific) component of the phosphoenolpyruvate-dependent sugar phosphotransferase system (sugar PTS). This major carbohydrate active-transport system catalyzes the phosphorylation of incoming sugar substrates concomitantly with their translocation across the cell membrane. Enzyme I transfers the phosphoryl group from phosphoenolpyruvate (PEP) to the phosphoryl carrier protein (HPr).</text>
</comment>
<dbReference type="Proteomes" id="UP000191200">
    <property type="component" value="Chromosome"/>
</dbReference>
<evidence type="ECO:0000256" key="12">
    <source>
        <dbReference type="ARBA" id="ARBA00022683"/>
    </source>
</evidence>
<dbReference type="GO" id="GO:0016301">
    <property type="term" value="F:kinase activity"/>
    <property type="evidence" value="ECO:0007669"/>
    <property type="project" value="UniProtKB-KW"/>
</dbReference>
<dbReference type="OrthoDB" id="9765468at2"/>
<evidence type="ECO:0000256" key="3">
    <source>
        <dbReference type="ARBA" id="ARBA00002728"/>
    </source>
</evidence>
<comment type="subcellular location">
    <subcellularLocation>
        <location evidence="4 17">Cytoplasm</location>
    </subcellularLocation>
</comment>
<evidence type="ECO:0000256" key="11">
    <source>
        <dbReference type="ARBA" id="ARBA00022679"/>
    </source>
</evidence>
<comment type="catalytic activity">
    <reaction evidence="1 17">
        <text>L-histidyl-[protein] + phosphoenolpyruvate = N(pros)-phospho-L-histidyl-[protein] + pyruvate</text>
        <dbReference type="Rhea" id="RHEA:23880"/>
        <dbReference type="Rhea" id="RHEA-COMP:9745"/>
        <dbReference type="Rhea" id="RHEA-COMP:9746"/>
        <dbReference type="ChEBI" id="CHEBI:15361"/>
        <dbReference type="ChEBI" id="CHEBI:29979"/>
        <dbReference type="ChEBI" id="CHEBI:58702"/>
        <dbReference type="ChEBI" id="CHEBI:64837"/>
        <dbReference type="EC" id="2.7.3.9"/>
    </reaction>
</comment>
<feature type="binding site" evidence="19">
    <location>
        <position position="467"/>
    </location>
    <ligand>
        <name>phosphoenolpyruvate</name>
        <dbReference type="ChEBI" id="CHEBI:58702"/>
    </ligand>
</feature>
<dbReference type="PIRSF" id="PIRSF000732">
    <property type="entry name" value="PTS_enzyme_I"/>
    <property type="match status" value="1"/>
</dbReference>
<evidence type="ECO:0000313" key="26">
    <source>
        <dbReference type="Proteomes" id="UP000191200"/>
    </source>
</evidence>
<dbReference type="InterPro" id="IPR000121">
    <property type="entry name" value="PEP_util_C"/>
</dbReference>
<dbReference type="KEGG" id="vte:BHY08_03065"/>
<dbReference type="InterPro" id="IPR015813">
    <property type="entry name" value="Pyrv/PenolPyrv_kinase-like_dom"/>
</dbReference>
<dbReference type="InterPro" id="IPR023151">
    <property type="entry name" value="PEP_util_CS"/>
</dbReference>
<dbReference type="SUPFAM" id="SSF52009">
    <property type="entry name" value="Phosphohistidine domain"/>
    <property type="match status" value="1"/>
</dbReference>
<dbReference type="FunFam" id="3.20.20.60:FF:000007">
    <property type="entry name" value="Phosphoenolpyruvate-protein phosphotransferase"/>
    <property type="match status" value="1"/>
</dbReference>
<evidence type="ECO:0000259" key="23">
    <source>
        <dbReference type="Pfam" id="PF02896"/>
    </source>
</evidence>
<keyword evidence="14 17" id="KW-0418">Kinase</keyword>
<comment type="cofactor">
    <cofactor evidence="2 17 20">
        <name>Mg(2+)</name>
        <dbReference type="ChEBI" id="CHEBI:18420"/>
    </cofactor>
</comment>
<feature type="coiled-coil region" evidence="21">
    <location>
        <begin position="27"/>
        <end position="54"/>
    </location>
</feature>
<dbReference type="InterPro" id="IPR006318">
    <property type="entry name" value="PTS_EI-like"/>
</dbReference>
<dbReference type="AlphaFoldDB" id="A0A1J0A4N5"/>
<dbReference type="SUPFAM" id="SSF47831">
    <property type="entry name" value="Enzyme I of the PEP:sugar phosphotransferase system HPr-binding (sub)domain"/>
    <property type="match status" value="1"/>
</dbReference>
<dbReference type="Pfam" id="PF05524">
    <property type="entry name" value="PEP-utilisers_N"/>
    <property type="match status" value="1"/>
</dbReference>
<dbReference type="FunFam" id="1.10.274.10:FF:000001">
    <property type="entry name" value="Phosphoenolpyruvate-protein phosphotransferase"/>
    <property type="match status" value="1"/>
</dbReference>
<dbReference type="InterPro" id="IPR018274">
    <property type="entry name" value="PEP_util_AS"/>
</dbReference>
<evidence type="ECO:0000259" key="24">
    <source>
        <dbReference type="Pfam" id="PF05524"/>
    </source>
</evidence>
<evidence type="ECO:0000259" key="22">
    <source>
        <dbReference type="Pfam" id="PF00391"/>
    </source>
</evidence>
<dbReference type="Pfam" id="PF00391">
    <property type="entry name" value="PEP-utilizers"/>
    <property type="match status" value="1"/>
</dbReference>
<dbReference type="InterPro" id="IPR036637">
    <property type="entry name" value="Phosphohistidine_dom_sf"/>
</dbReference>
<evidence type="ECO:0000256" key="19">
    <source>
        <dbReference type="PIRSR" id="PIRSR000732-2"/>
    </source>
</evidence>
<evidence type="ECO:0000256" key="13">
    <source>
        <dbReference type="ARBA" id="ARBA00022723"/>
    </source>
</evidence>
<sequence>MTKQLKGIAVSDGIAVAKAYLLVEPDLSFEKRSVENVEAEAARLSDALSQSTKDLQAIRDKAVKTLGEEEAQVFDAHLMVLSDPELISAIEGNIKDNKVNAESALKEVTDMFIGMFEAMEDNPYMQERAADIRDVTKRVMSHLLGVKLPDLTMIDEEVIIVAEDLTPSDTAQLDRNFVRAFVTNIGGRTSHSAIMARSLEIPAVVGTKDITEYVVEGDVLAVDGSEGDVIVTPTEAQVADFKAKEKAFNELKAEWDKLKHAKTVTADGKHLELAGNIGTPKDLDGVLSHGGEAVGLYRTEFLYMDSPDFPTEDEQFEAYKAVLEGMEGKPVVVRTMDIGGDKELPYLKFPEEMNPFLGYRAIRICLAEDQMFRTQLRALLRASVYGNLRIMFPMIATLAEFREAKALLEEEKAKLVAEGVDVSDDIQVGIMIEIPAAAVIADRFAKEVDFFSIGTNDLIQYTMAADRMNERVSYLYQPYNPAILRLIKNVIDSAHAEGKWAGMCGEMAGDQTAVPLLVGLGLDEFSMSATSILRTRSLMSRLDSKKMAELAEKAITECDTADEVVALVEEYTK</sequence>
<evidence type="ECO:0000256" key="2">
    <source>
        <dbReference type="ARBA" id="ARBA00001946"/>
    </source>
</evidence>
<feature type="binding site" evidence="19">
    <location>
        <position position="298"/>
    </location>
    <ligand>
        <name>phosphoenolpyruvate</name>
        <dbReference type="ChEBI" id="CHEBI:58702"/>
    </ligand>
</feature>
<dbReference type="Gene3D" id="3.50.30.10">
    <property type="entry name" value="Phosphohistidine domain"/>
    <property type="match status" value="1"/>
</dbReference>
<feature type="binding site" evidence="19">
    <location>
        <position position="334"/>
    </location>
    <ligand>
        <name>phosphoenolpyruvate</name>
        <dbReference type="ChEBI" id="CHEBI:58702"/>
    </ligand>
</feature>